<comment type="subcellular location">
    <subcellularLocation>
        <location evidence="1">Secreted</location>
    </subcellularLocation>
</comment>
<dbReference type="InterPro" id="IPR029062">
    <property type="entry name" value="Class_I_gatase-like"/>
</dbReference>
<dbReference type="EMBL" id="CP014750">
    <property type="protein sequence ID" value="AMQ19467.1"/>
    <property type="molecule type" value="Genomic_DNA"/>
</dbReference>
<evidence type="ECO:0000259" key="5">
    <source>
        <dbReference type="Pfam" id="PF23355"/>
    </source>
</evidence>
<dbReference type="InterPro" id="IPR055458">
    <property type="entry name" value="IFT52_GIFT"/>
</dbReference>
<dbReference type="NCBIfam" id="NF033679">
    <property type="entry name" value="DNRLRE_dom"/>
    <property type="match status" value="1"/>
</dbReference>
<keyword evidence="2" id="KW-0964">Secreted</keyword>
<protein>
    <submittedName>
        <fullName evidence="7">Uncharacterized protein</fullName>
    </submittedName>
</protein>
<dbReference type="CDD" id="cd04486">
    <property type="entry name" value="YhcR_OBF_like"/>
    <property type="match status" value="1"/>
</dbReference>
<dbReference type="InterPro" id="IPR013783">
    <property type="entry name" value="Ig-like_fold"/>
</dbReference>
<dbReference type="OrthoDB" id="21342at2157"/>
<keyword evidence="8" id="KW-1185">Reference proteome</keyword>
<evidence type="ECO:0000313" key="7">
    <source>
        <dbReference type="EMBL" id="AMQ19467.1"/>
    </source>
</evidence>
<dbReference type="RefSeq" id="WP_062390773.1">
    <property type="nucleotide sequence ID" value="NZ_CP014750.1"/>
</dbReference>
<feature type="domain" description="IFT52 GIFT" evidence="5">
    <location>
        <begin position="644"/>
        <end position="746"/>
    </location>
</feature>
<dbReference type="Pfam" id="PF23355">
    <property type="entry name" value="IFT52_GIFT"/>
    <property type="match status" value="1"/>
</dbReference>
<organism evidence="7 8">
    <name type="scientific">Thermococcus peptonophilus</name>
    <dbReference type="NCBI Taxonomy" id="53952"/>
    <lineage>
        <taxon>Archaea</taxon>
        <taxon>Methanobacteriati</taxon>
        <taxon>Methanobacteriota</taxon>
        <taxon>Thermococci</taxon>
        <taxon>Thermococcales</taxon>
        <taxon>Thermococcaceae</taxon>
        <taxon>Thermococcus</taxon>
    </lineage>
</organism>
<evidence type="ECO:0000259" key="6">
    <source>
        <dbReference type="Pfam" id="PF24517"/>
    </source>
</evidence>
<dbReference type="PANTHER" id="PTHR12969:SF7">
    <property type="entry name" value="INTRAFLAGELLAR TRANSPORT PROTEIN 52 HOMOLOG"/>
    <property type="match status" value="1"/>
</dbReference>
<dbReference type="InterPro" id="IPR055372">
    <property type="entry name" value="CBM96"/>
</dbReference>
<reference evidence="8" key="1">
    <citation type="submission" date="2016-03" db="EMBL/GenBank/DDBJ databases">
        <authorList>
            <person name="Oger P.M."/>
        </authorList>
    </citation>
    <scope>NUCLEOTIDE SEQUENCE [LARGE SCALE GENOMIC DNA]</scope>
    <source>
        <strain evidence="8">OG-1</strain>
    </source>
</reference>
<dbReference type="Pfam" id="PF24517">
    <property type="entry name" value="CBM96"/>
    <property type="match status" value="1"/>
</dbReference>
<feature type="region of interest" description="Disordered" evidence="4">
    <location>
        <begin position="599"/>
        <end position="631"/>
    </location>
</feature>
<evidence type="ECO:0000313" key="8">
    <source>
        <dbReference type="Proteomes" id="UP000073604"/>
    </source>
</evidence>
<proteinExistence type="predicted"/>
<evidence type="ECO:0000256" key="2">
    <source>
        <dbReference type="ARBA" id="ARBA00022525"/>
    </source>
</evidence>
<accession>A0A142CXG5</accession>
<dbReference type="Proteomes" id="UP000073604">
    <property type="component" value="Chromosome"/>
</dbReference>
<feature type="compositionally biased region" description="Polar residues" evidence="4">
    <location>
        <begin position="612"/>
        <end position="628"/>
    </location>
</feature>
<gene>
    <name evidence="7" type="ORF">A0127_09985</name>
</gene>
<dbReference type="InterPro" id="IPR039975">
    <property type="entry name" value="IFT52"/>
</dbReference>
<dbReference type="GO" id="GO:0005576">
    <property type="term" value="C:extracellular region"/>
    <property type="evidence" value="ECO:0007669"/>
    <property type="project" value="UniProtKB-SubCell"/>
</dbReference>
<evidence type="ECO:0000256" key="3">
    <source>
        <dbReference type="ARBA" id="ARBA00022729"/>
    </source>
</evidence>
<dbReference type="PANTHER" id="PTHR12969">
    <property type="entry name" value="NGD5/OSM-6/IFT52"/>
    <property type="match status" value="1"/>
</dbReference>
<evidence type="ECO:0000256" key="1">
    <source>
        <dbReference type="ARBA" id="ARBA00004613"/>
    </source>
</evidence>
<sequence length="873" mass="97875">MKRSALVLMVLLLLSIIPAWAVKPVTAAQTSVQLSPTDDAYVTDGDPTSNFGSYYGLYVGTYYQDHSNYRAYLKFDLSGLPENAVIVSATLHAYTYSGSYSKDVNISVYAVQDDSWNESTITWDTKPPEGQWLDRDLVDPAGDHWSVWNVTEFVKSEFNGDKIVSFVLISDSEGKLTERISYNSKESKYTDERPYLEIIYEVPEGPQYQPIKEIRDNWVDGKFVITSGIVIGTRTTGFFIQNGTEPNSGIYVYTGSTPNVEVGDIVQVNGTTDTWKGLYEITDPTYKVVGKTELPEPVLIKADDMDDRYQSMLVKLEWVKVEDFDGKAVIISDDTGSLLLYDYYGIMDVTPGKRLEYVVGIGYKYNVIEVYPIDYKVYVPPIRIASLNASTPLTEGITGAFSVTILNNGTLANNVTLTVKMNDEIVVNVTRELQSEEEYTHMFYYTPRKAGTLKVEVNLYDDTNSLLDSLIYEFVVNPNPNSVAFGLLIRYSNEYQKDLSDLNGLYANFTEVVTKLRDYGVNFDPKLAKKIEQINENYEIVNEEYTLYNTFLSSAGTSGFYLSPMIHIRKALFLGWEVKEQILEILPTLEAALEKIEEEMAQPAPSPAPENETATNQTEVPVNQTTPAPSTNVTTNITISIPSVLIDASHNQYYVNKVGVNSLIDKIKSELNWDVEISYEPLTYDRIKDYDVVVILNPANDLTDEEISALREYVEEGGGLIVAGDWYKYVNPSLNKLLEGYGITFEITELMDDDHNSGRPYYPYVGVYNRNIPITKFIPDGHEMYYNGNTLRVSGDAVWVIRAFETSYAVDADGNVVHEKGSQPIVAAAVEVGKGRIVAYGSSKGFSDSYGGRYIESTWPFIKGALLWLAGEI</sequence>
<dbReference type="Gene3D" id="2.60.40.10">
    <property type="entry name" value="Immunoglobulins"/>
    <property type="match status" value="1"/>
</dbReference>
<dbReference type="AlphaFoldDB" id="A0A142CXG5"/>
<keyword evidence="3" id="KW-0732">Signal</keyword>
<dbReference type="SUPFAM" id="SSF52317">
    <property type="entry name" value="Class I glutamine amidotransferase-like"/>
    <property type="match status" value="1"/>
</dbReference>
<evidence type="ECO:0000256" key="4">
    <source>
        <dbReference type="SAM" id="MobiDB-lite"/>
    </source>
</evidence>
<name>A0A142CXG5_9EURY</name>
<dbReference type="Gene3D" id="3.40.50.880">
    <property type="match status" value="1"/>
</dbReference>
<dbReference type="KEGG" id="tpep:A0127_09985"/>
<dbReference type="GeneID" id="27140879"/>
<feature type="domain" description="Carbohydrate-binding module family 96" evidence="6">
    <location>
        <begin position="32"/>
        <end position="198"/>
    </location>
</feature>